<evidence type="ECO:0000256" key="1">
    <source>
        <dbReference type="SAM" id="MobiDB-lite"/>
    </source>
</evidence>
<name>F2D4Q2_HORVV</name>
<sequence>MPACCAVAYPQLPRIRRRPWVHPPMSWTAATWAPLTLPRLCRPAPSTSTKFGRFLPRRGSDGHPCRRRQRGASYSSLSLVRGCPPLRALLELARGTCKQSANKCSVLEI</sequence>
<accession>F2D4Q2</accession>
<reference evidence="2" key="1">
    <citation type="journal article" date="2011" name="Plant Physiol.">
        <title>Comprehensive sequence analysis of 24,783 barley full-length cDNAs derived from 12 clone libraries.</title>
        <authorList>
            <person name="Matsumoto T."/>
            <person name="Tanaka T."/>
            <person name="Sakai H."/>
            <person name="Amano N."/>
            <person name="Kanamori H."/>
            <person name="Kurita K."/>
            <person name="Kikuta A."/>
            <person name="Kamiya K."/>
            <person name="Yamamoto M."/>
            <person name="Ikawa H."/>
            <person name="Fujii N."/>
            <person name="Hori K."/>
            <person name="Itoh T."/>
            <person name="Sato K."/>
        </authorList>
    </citation>
    <scope>NUCLEOTIDE SEQUENCE</scope>
    <source>
        <tissue evidence="2">Leaf</tissue>
    </source>
</reference>
<protein>
    <submittedName>
        <fullName evidence="2">Predicted protein</fullName>
    </submittedName>
</protein>
<dbReference type="AlphaFoldDB" id="F2D4Q2"/>
<evidence type="ECO:0000313" key="2">
    <source>
        <dbReference type="EMBL" id="BAJ90073.1"/>
    </source>
</evidence>
<proteinExistence type="evidence at transcript level"/>
<dbReference type="EMBL" id="AK358862">
    <property type="protein sequence ID" value="BAJ90073.1"/>
    <property type="molecule type" value="mRNA"/>
</dbReference>
<feature type="region of interest" description="Disordered" evidence="1">
    <location>
        <begin position="51"/>
        <end position="73"/>
    </location>
</feature>
<organism evidence="2">
    <name type="scientific">Hordeum vulgare subsp. vulgare</name>
    <name type="common">Domesticated barley</name>
    <dbReference type="NCBI Taxonomy" id="112509"/>
    <lineage>
        <taxon>Eukaryota</taxon>
        <taxon>Viridiplantae</taxon>
        <taxon>Streptophyta</taxon>
        <taxon>Embryophyta</taxon>
        <taxon>Tracheophyta</taxon>
        <taxon>Spermatophyta</taxon>
        <taxon>Magnoliopsida</taxon>
        <taxon>Liliopsida</taxon>
        <taxon>Poales</taxon>
        <taxon>Poaceae</taxon>
        <taxon>BOP clade</taxon>
        <taxon>Pooideae</taxon>
        <taxon>Triticodae</taxon>
        <taxon>Triticeae</taxon>
        <taxon>Hordeinae</taxon>
        <taxon>Hordeum</taxon>
    </lineage>
</organism>